<keyword evidence="2" id="KW-0012">Acyltransferase</keyword>
<dbReference type="InterPro" id="IPR000182">
    <property type="entry name" value="GNAT_dom"/>
</dbReference>
<evidence type="ECO:0000313" key="2">
    <source>
        <dbReference type="EMBL" id="GGY65570.1"/>
    </source>
</evidence>
<comment type="caution">
    <text evidence="2">The sequence shown here is derived from an EMBL/GenBank/DDBJ whole genome shotgun (WGS) entry which is preliminary data.</text>
</comment>
<feature type="domain" description="N-acetyltransferase" evidence="1">
    <location>
        <begin position="1"/>
        <end position="158"/>
    </location>
</feature>
<proteinExistence type="predicted"/>
<organism evidence="2 3">
    <name type="scientific">Cellvibrio zantedeschiae</name>
    <dbReference type="NCBI Taxonomy" id="1237077"/>
    <lineage>
        <taxon>Bacteria</taxon>
        <taxon>Pseudomonadati</taxon>
        <taxon>Pseudomonadota</taxon>
        <taxon>Gammaproteobacteria</taxon>
        <taxon>Cellvibrionales</taxon>
        <taxon>Cellvibrionaceae</taxon>
        <taxon>Cellvibrio</taxon>
    </lineage>
</organism>
<dbReference type="RefSeq" id="WP_189416063.1">
    <property type="nucleotide sequence ID" value="NZ_BMYZ01000001.1"/>
</dbReference>
<dbReference type="GO" id="GO:0016746">
    <property type="term" value="F:acyltransferase activity"/>
    <property type="evidence" value="ECO:0007669"/>
    <property type="project" value="UniProtKB-KW"/>
</dbReference>
<dbReference type="EMBL" id="BMYZ01000001">
    <property type="protein sequence ID" value="GGY65570.1"/>
    <property type="molecule type" value="Genomic_DNA"/>
</dbReference>
<dbReference type="Proteomes" id="UP000619761">
    <property type="component" value="Unassembled WGS sequence"/>
</dbReference>
<dbReference type="Gene3D" id="3.40.630.30">
    <property type="match status" value="1"/>
</dbReference>
<keyword evidence="3" id="KW-1185">Reference proteome</keyword>
<evidence type="ECO:0000259" key="1">
    <source>
        <dbReference type="PROSITE" id="PS51186"/>
    </source>
</evidence>
<dbReference type="Pfam" id="PF13508">
    <property type="entry name" value="Acetyltransf_7"/>
    <property type="match status" value="1"/>
</dbReference>
<dbReference type="CDD" id="cd04301">
    <property type="entry name" value="NAT_SF"/>
    <property type="match status" value="1"/>
</dbReference>
<dbReference type="PROSITE" id="PS51186">
    <property type="entry name" value="GNAT"/>
    <property type="match status" value="1"/>
</dbReference>
<reference evidence="3" key="1">
    <citation type="journal article" date="2019" name="Int. J. Syst. Evol. Microbiol.">
        <title>The Global Catalogue of Microorganisms (GCM) 10K type strain sequencing project: providing services to taxonomists for standard genome sequencing and annotation.</title>
        <authorList>
            <consortium name="The Broad Institute Genomics Platform"/>
            <consortium name="The Broad Institute Genome Sequencing Center for Infectious Disease"/>
            <person name="Wu L."/>
            <person name="Ma J."/>
        </authorList>
    </citation>
    <scope>NUCLEOTIDE SEQUENCE [LARGE SCALE GENOMIC DNA]</scope>
    <source>
        <strain evidence="3">KCTC 32239</strain>
    </source>
</reference>
<protein>
    <submittedName>
        <fullName evidence="2">Acyltransferase</fullName>
    </submittedName>
</protein>
<gene>
    <name evidence="2" type="ORF">GCM10011613_06800</name>
</gene>
<dbReference type="InterPro" id="IPR016181">
    <property type="entry name" value="Acyl_CoA_acyltransferase"/>
</dbReference>
<keyword evidence="2" id="KW-0808">Transferase</keyword>
<dbReference type="SUPFAM" id="SSF55729">
    <property type="entry name" value="Acyl-CoA N-acyltransferases (Nat)"/>
    <property type="match status" value="1"/>
</dbReference>
<accession>A0ABQ3ATM4</accession>
<name>A0ABQ3ATM4_9GAMM</name>
<evidence type="ECO:0000313" key="3">
    <source>
        <dbReference type="Proteomes" id="UP000619761"/>
    </source>
</evidence>
<sequence length="158" mass="18306">MLDLRVDLEKCTFELISELRLPLVNRFYSSCNYRVKCGRFERVYSLALEGNIIAAARLIPQRSGHFLLRNLCVEPALRNQGVASYLLRTLLVSLGEANCYCYALPHLQHFYLSLQFTHLAPEQVPQDIAEMYIRHRERKRGWFLMGYINSAGLAQLEP</sequence>